<comment type="caution">
    <text evidence="2">The sequence shown here is derived from an EMBL/GenBank/DDBJ whole genome shotgun (WGS) entry which is preliminary data.</text>
</comment>
<evidence type="ECO:0000313" key="3">
    <source>
        <dbReference type="Proteomes" id="UP001160390"/>
    </source>
</evidence>
<reference evidence="2" key="1">
    <citation type="submission" date="2023-01" db="EMBL/GenBank/DDBJ databases">
        <authorList>
            <person name="Piombo E."/>
        </authorList>
    </citation>
    <scope>NUCLEOTIDE SEQUENCE</scope>
</reference>
<dbReference type="InterPro" id="IPR027796">
    <property type="entry name" value="OTT_1508_deam-like"/>
</dbReference>
<dbReference type="InterPro" id="IPR013087">
    <property type="entry name" value="Znf_C2H2_type"/>
</dbReference>
<dbReference type="PANTHER" id="PTHR42037:SF1">
    <property type="match status" value="1"/>
</dbReference>
<proteinExistence type="predicted"/>
<feature type="domain" description="C2H2-type" evidence="1">
    <location>
        <begin position="381"/>
        <end position="401"/>
    </location>
</feature>
<evidence type="ECO:0000259" key="1">
    <source>
        <dbReference type="PROSITE" id="PS00028"/>
    </source>
</evidence>
<sequence length="491" mass="56901">MGVIQYYQVEETIPMKPKVIKRFYEPMVLFKALTLGMLATATHSDLEENWDLKDPKQLFEAFVNKLSYVCDNEKGDGGATITSFVVLQLGGIGPIQYVFACNKQSDIRLQATEGFVKQLLELIGSDTRRKLLLHHVLWNNRKRIRLLFQDLVEETLECLTRCSDDLEFAKRESVQGLLHEMIRMLPDNGQISTDDKTEYLSGCDRLMKALDKFEQQSTASETITQMSKDIRKRGHNSSNDCWPEMLHAVKRILAYQSSIEIFKKTHAAFPELFQRFEVFFLPSSTPLPKSEICREKSYQAEGIVNRMTRKVEYHEKFKQLVNDLQVFDLDERIRVEYEKNSFRPIVHSEAHLHGWLGNTGGFSKWRFFRGWRYIGSSKPTCKLCHYYFQEHGSGVGHRICHSNLYPCWRLPDVPVSAGTTGERDRQVIYDRIIERVRRDAFDIIGKKAAPRYRMHDSNTFSARMTFVYDPSTTVSDLDDVSSLLGDLDINE</sequence>
<dbReference type="Proteomes" id="UP001160390">
    <property type="component" value="Unassembled WGS sequence"/>
</dbReference>
<dbReference type="Pfam" id="PF14441">
    <property type="entry name" value="OTT_1508_deam"/>
    <property type="match status" value="1"/>
</dbReference>
<dbReference type="AlphaFoldDB" id="A0AA35Q9L9"/>
<gene>
    <name evidence="2" type="ORF">CCHLO57077_00005713</name>
</gene>
<evidence type="ECO:0000313" key="2">
    <source>
        <dbReference type="EMBL" id="CAI6097998.1"/>
    </source>
</evidence>
<accession>A0AA35Q9L9</accession>
<dbReference type="PANTHER" id="PTHR42037">
    <property type="match status" value="1"/>
</dbReference>
<protein>
    <recommendedName>
        <fullName evidence="1">C2H2-type domain-containing protein</fullName>
    </recommendedName>
</protein>
<dbReference type="PROSITE" id="PS00028">
    <property type="entry name" value="ZINC_FINGER_C2H2_1"/>
    <property type="match status" value="1"/>
</dbReference>
<dbReference type="EMBL" id="CABFNP030001297">
    <property type="protein sequence ID" value="CAI6097998.1"/>
    <property type="molecule type" value="Genomic_DNA"/>
</dbReference>
<organism evidence="2 3">
    <name type="scientific">Clonostachys chloroleuca</name>
    <dbReference type="NCBI Taxonomy" id="1926264"/>
    <lineage>
        <taxon>Eukaryota</taxon>
        <taxon>Fungi</taxon>
        <taxon>Dikarya</taxon>
        <taxon>Ascomycota</taxon>
        <taxon>Pezizomycotina</taxon>
        <taxon>Sordariomycetes</taxon>
        <taxon>Hypocreomycetidae</taxon>
        <taxon>Hypocreales</taxon>
        <taxon>Bionectriaceae</taxon>
        <taxon>Clonostachys</taxon>
    </lineage>
</organism>
<name>A0AA35Q9L9_9HYPO</name>
<keyword evidence="3" id="KW-1185">Reference proteome</keyword>